<feature type="region of interest" description="Disordered" evidence="1">
    <location>
        <begin position="814"/>
        <end position="836"/>
    </location>
</feature>
<name>A0AAD3H9L2_9STRA</name>
<dbReference type="InterPro" id="IPR005114">
    <property type="entry name" value="Helicase_assoc"/>
</dbReference>
<dbReference type="AlphaFoldDB" id="A0AAD3H9L2"/>
<comment type="caution">
    <text evidence="3">The sequence shown here is derived from an EMBL/GenBank/DDBJ whole genome shotgun (WGS) entry which is preliminary data.</text>
</comment>
<feature type="compositionally biased region" description="Basic and acidic residues" evidence="1">
    <location>
        <begin position="192"/>
        <end position="202"/>
    </location>
</feature>
<reference evidence="3 4" key="1">
    <citation type="journal article" date="2021" name="Sci. Rep.">
        <title>The genome of the diatom Chaetoceros tenuissimus carries an ancient integrated fragment of an extant virus.</title>
        <authorList>
            <person name="Hongo Y."/>
            <person name="Kimura K."/>
            <person name="Takaki Y."/>
            <person name="Yoshida Y."/>
            <person name="Baba S."/>
            <person name="Kobayashi G."/>
            <person name="Nagasaki K."/>
            <person name="Hano T."/>
            <person name="Tomaru Y."/>
        </authorList>
    </citation>
    <scope>NUCLEOTIDE SEQUENCE [LARGE SCALE GENOMIC DNA]</scope>
    <source>
        <strain evidence="3 4">NIES-3715</strain>
    </source>
</reference>
<evidence type="ECO:0000313" key="3">
    <source>
        <dbReference type="EMBL" id="GFH55697.1"/>
    </source>
</evidence>
<feature type="domain" description="Tudor" evidence="2">
    <location>
        <begin position="84"/>
        <end position="145"/>
    </location>
</feature>
<evidence type="ECO:0000313" key="4">
    <source>
        <dbReference type="Proteomes" id="UP001054902"/>
    </source>
</evidence>
<dbReference type="Gene3D" id="2.30.30.140">
    <property type="match status" value="2"/>
</dbReference>
<feature type="region of interest" description="Disordered" evidence="1">
    <location>
        <begin position="361"/>
        <end position="394"/>
    </location>
</feature>
<accession>A0AAD3H9L2</accession>
<dbReference type="PANTHER" id="PTHR33418:SF1">
    <property type="entry name" value="HELICASE-ASSOCIATED DOMAIN-CONTAINING PROTEIN"/>
    <property type="match status" value="1"/>
</dbReference>
<keyword evidence="4" id="KW-1185">Reference proteome</keyword>
<dbReference type="EMBL" id="BLLK01000051">
    <property type="protein sequence ID" value="GFH55697.1"/>
    <property type="molecule type" value="Genomic_DNA"/>
</dbReference>
<dbReference type="Gene3D" id="6.10.140.530">
    <property type="match status" value="9"/>
</dbReference>
<proteinExistence type="predicted"/>
<feature type="compositionally biased region" description="Basic and acidic residues" evidence="1">
    <location>
        <begin position="376"/>
        <end position="394"/>
    </location>
</feature>
<dbReference type="InterPro" id="IPR002999">
    <property type="entry name" value="Tudor"/>
</dbReference>
<evidence type="ECO:0000256" key="1">
    <source>
        <dbReference type="SAM" id="MobiDB-lite"/>
    </source>
</evidence>
<feature type="region of interest" description="Disordered" evidence="1">
    <location>
        <begin position="147"/>
        <end position="209"/>
    </location>
</feature>
<dbReference type="Pfam" id="PF03457">
    <property type="entry name" value="HA"/>
    <property type="match status" value="9"/>
</dbReference>
<sequence length="968" mass="114212">MDSEEDDDIEVLFPPLDLEVGTQVSVYWSDEDEFFNGQVERRHRRDTSKYLVQYDDGDAWWLDTREDQFSWPQSNDIKLPTMSERISVGSRVAVWWTKEKKYFHATVEEIREDDEKPHRLGYDDGDEEWTDLDFRKVYFLEGDEDDCEDEDYNNRSKSRQKKDTSSNGNSRKRKRNNEGGTFSEVNNSNSRMVRDGHGSNKQKEHRKQRTWKECFQELKQFYEEHGHTNVKRSHPTLGSFVRHQKETPVLAQLTDEQRVLLASINFDLRTREEKLNAQWNASFMKLKEFKYKNGNTCVTKRQDYTLANWCTIQRRSKKDGSLADNRVKLLEEIGFDFLISSKEAKSHAAIVRTNRNRQDRVERTAGIENMNGEGTEDAKSFRDVSIQNKDDSDKQKERRIYRTWMEQFQELKQFYEEHGHTNVKRSHTTLGWFVRRQKETPELAKLTDEQRGLLVSINFDLRTREEKLNDNWNASYLKLKAFKEKHGNIQVLSGHDDSTLMNWCVRQRKLKKEGTLAEHRLNLLKEIGFNFLTSSNEAKSNRSTAGPTGNAQDQVARATKLYEIKNYGGDKTSAQRTWDEHFQELKQFFEENGHSDIKTSHPTLGKWVKDKIRSSSGRLKLTDAQKAMLASVNFDLRTYEERLDNQWTETFEKLKDFKKKYGHTLVQKSQDSALACWTYKQRKQRREGSLPENRKRKLEGIDFDWHIDDKKSVDASEGKICGVSTSNDIVGKSTPVRRKPRTWDEHFQELKQFYDENGHSDIPQLHPILGSWVKDNIRSSIARSKLTDTQKAMLASVNFDMRTQMDNQWMGARQSRSLDANTPNDTDEKNQSVRRKPRTWDEYFQELKRFYDENGHSNVTQSHPTLGHWIKDDVRRANSRSELTDAQKAMLTSVKFDMRTHEEKLNDQWNDTFIKLKKFKSEHGHTKVQKSDDSYLARWVKKQKENRKACSIRKDRKELLEEIDFEWN</sequence>
<organism evidence="3 4">
    <name type="scientific">Chaetoceros tenuissimus</name>
    <dbReference type="NCBI Taxonomy" id="426638"/>
    <lineage>
        <taxon>Eukaryota</taxon>
        <taxon>Sar</taxon>
        <taxon>Stramenopiles</taxon>
        <taxon>Ochrophyta</taxon>
        <taxon>Bacillariophyta</taxon>
        <taxon>Coscinodiscophyceae</taxon>
        <taxon>Chaetocerotophycidae</taxon>
        <taxon>Chaetocerotales</taxon>
        <taxon>Chaetocerotaceae</taxon>
        <taxon>Chaetoceros</taxon>
    </lineage>
</organism>
<dbReference type="SMART" id="SM00333">
    <property type="entry name" value="TUDOR"/>
    <property type="match status" value="2"/>
</dbReference>
<feature type="domain" description="Tudor" evidence="2">
    <location>
        <begin position="16"/>
        <end position="76"/>
    </location>
</feature>
<feature type="compositionally biased region" description="Polar residues" evidence="1">
    <location>
        <begin position="814"/>
        <end position="824"/>
    </location>
</feature>
<protein>
    <recommendedName>
        <fullName evidence="2">Tudor domain-containing protein</fullName>
    </recommendedName>
</protein>
<dbReference type="PANTHER" id="PTHR33418">
    <property type="entry name" value="HELICASE-ASSOCIATED"/>
    <property type="match status" value="1"/>
</dbReference>
<dbReference type="Proteomes" id="UP001054902">
    <property type="component" value="Unassembled WGS sequence"/>
</dbReference>
<dbReference type="CDD" id="cd04508">
    <property type="entry name" value="Tudor_SF"/>
    <property type="match status" value="1"/>
</dbReference>
<gene>
    <name evidence="3" type="ORF">CTEN210_12173</name>
</gene>
<dbReference type="CDD" id="cd20404">
    <property type="entry name" value="Tudor_Agenet_AtEML-like"/>
    <property type="match status" value="1"/>
</dbReference>
<evidence type="ECO:0000259" key="2">
    <source>
        <dbReference type="SMART" id="SM00333"/>
    </source>
</evidence>